<dbReference type="PANTHER" id="PTHR24220">
    <property type="entry name" value="IMPORT ATP-BINDING PROTEIN"/>
    <property type="match status" value="1"/>
</dbReference>
<evidence type="ECO:0000256" key="1">
    <source>
        <dbReference type="ARBA" id="ARBA00022741"/>
    </source>
</evidence>
<dbReference type="PROSITE" id="PS50893">
    <property type="entry name" value="ABC_TRANSPORTER_2"/>
    <property type="match status" value="2"/>
</dbReference>
<keyword evidence="1" id="KW-0547">Nucleotide-binding</keyword>
<dbReference type="AlphaFoldDB" id="A0A5C5UG80"/>
<keyword evidence="2 4" id="KW-0067">ATP-binding</keyword>
<evidence type="ECO:0000313" key="4">
    <source>
        <dbReference type="EMBL" id="TWT24958.1"/>
    </source>
</evidence>
<sequence>MIDVAKLCVRIDAAGEALFEHVNLRVSPGETVALMGESGVGKSTLGRALVGQLPTRLRVTEGRVTVAGCEPLHLRGKRLREFRKRVSYIDQDPGAALTPHFTVRRLLAERAQVDPQPLAAFLEIEHLMDAYPAQLSGGQRRRVALARGLVSQPEAVIFDEPTAGLDAATLEKVCAALAELEGAAKLVITHDLEFAQRVADRIVRIGPPPQRVPKTRGEVPAVGTSVLQVRGLDAGHAGQPRSQPLDVTVHAGEVVALTGPSGCGKTTLLRAILGLHVPDTGSVAVQGAVLAPQLARRSIAQRRGIGWVPQDAALSLNPAHSVARILRQPDIEVCTRLGIEHLLDRRPGELSGGQRQRVLFAAAIALRPPVLLLDEATAALDPDTRDCVLGEVDRLCEAGTAVLAVSHEDAICQWADRVIALEPS</sequence>
<reference evidence="4 5" key="1">
    <citation type="submission" date="2019-08" db="EMBL/GenBank/DDBJ databases">
        <authorList>
            <person name="Lei W."/>
        </authorList>
    </citation>
    <scope>NUCLEOTIDE SEQUENCE [LARGE SCALE GENOMIC DNA]</scope>
    <source>
        <strain evidence="4 5">CCUG 58627</strain>
    </source>
</reference>
<dbReference type="SUPFAM" id="SSF52540">
    <property type="entry name" value="P-loop containing nucleoside triphosphate hydrolases"/>
    <property type="match status" value="2"/>
</dbReference>
<dbReference type="SMART" id="SM00382">
    <property type="entry name" value="AAA"/>
    <property type="match status" value="2"/>
</dbReference>
<dbReference type="Gene3D" id="3.40.50.300">
    <property type="entry name" value="P-loop containing nucleotide triphosphate hydrolases"/>
    <property type="match status" value="2"/>
</dbReference>
<dbReference type="PROSITE" id="PS00211">
    <property type="entry name" value="ABC_TRANSPORTER_1"/>
    <property type="match status" value="2"/>
</dbReference>
<evidence type="ECO:0000256" key="2">
    <source>
        <dbReference type="ARBA" id="ARBA00022840"/>
    </source>
</evidence>
<dbReference type="InterPro" id="IPR015854">
    <property type="entry name" value="ABC_transpr_LolD-like"/>
</dbReference>
<comment type="caution">
    <text evidence="4">The sequence shown here is derived from an EMBL/GenBank/DDBJ whole genome shotgun (WGS) entry which is preliminary data.</text>
</comment>
<dbReference type="GO" id="GO:0016887">
    <property type="term" value="F:ATP hydrolysis activity"/>
    <property type="evidence" value="ECO:0007669"/>
    <property type="project" value="InterPro"/>
</dbReference>
<feature type="domain" description="ABC transporter" evidence="3">
    <location>
        <begin position="2"/>
        <end position="232"/>
    </location>
</feature>
<dbReference type="Proteomes" id="UP000320791">
    <property type="component" value="Unassembled WGS sequence"/>
</dbReference>
<organism evidence="4 5">
    <name type="scientific">Corynebacterium canis</name>
    <dbReference type="NCBI Taxonomy" id="679663"/>
    <lineage>
        <taxon>Bacteria</taxon>
        <taxon>Bacillati</taxon>
        <taxon>Actinomycetota</taxon>
        <taxon>Actinomycetes</taxon>
        <taxon>Mycobacteriales</taxon>
        <taxon>Corynebacteriaceae</taxon>
        <taxon>Corynebacterium</taxon>
    </lineage>
</organism>
<proteinExistence type="predicted"/>
<dbReference type="GO" id="GO:0005886">
    <property type="term" value="C:plasma membrane"/>
    <property type="evidence" value="ECO:0007669"/>
    <property type="project" value="TreeGrafter"/>
</dbReference>
<feature type="domain" description="ABC transporter" evidence="3">
    <location>
        <begin position="227"/>
        <end position="424"/>
    </location>
</feature>
<dbReference type="OrthoDB" id="8036461at2"/>
<protein>
    <submittedName>
        <fullName evidence="4">ABC transporter ATP-binding protein</fullName>
    </submittedName>
</protein>
<dbReference type="EMBL" id="VOHM01000014">
    <property type="protein sequence ID" value="TWT24958.1"/>
    <property type="molecule type" value="Genomic_DNA"/>
</dbReference>
<evidence type="ECO:0000313" key="5">
    <source>
        <dbReference type="Proteomes" id="UP000320791"/>
    </source>
</evidence>
<dbReference type="Pfam" id="PF00005">
    <property type="entry name" value="ABC_tran"/>
    <property type="match status" value="2"/>
</dbReference>
<evidence type="ECO:0000259" key="3">
    <source>
        <dbReference type="PROSITE" id="PS50893"/>
    </source>
</evidence>
<keyword evidence="5" id="KW-1185">Reference proteome</keyword>
<dbReference type="InterPro" id="IPR003593">
    <property type="entry name" value="AAA+_ATPase"/>
</dbReference>
<dbReference type="RefSeq" id="WP_146324494.1">
    <property type="nucleotide sequence ID" value="NZ_BAABLR010000071.1"/>
</dbReference>
<dbReference type="InterPro" id="IPR003439">
    <property type="entry name" value="ABC_transporter-like_ATP-bd"/>
</dbReference>
<dbReference type="InterPro" id="IPR017871">
    <property type="entry name" value="ABC_transporter-like_CS"/>
</dbReference>
<dbReference type="GO" id="GO:0005524">
    <property type="term" value="F:ATP binding"/>
    <property type="evidence" value="ECO:0007669"/>
    <property type="project" value="UniProtKB-KW"/>
</dbReference>
<dbReference type="GO" id="GO:0022857">
    <property type="term" value="F:transmembrane transporter activity"/>
    <property type="evidence" value="ECO:0007669"/>
    <property type="project" value="TreeGrafter"/>
</dbReference>
<dbReference type="InterPro" id="IPR027417">
    <property type="entry name" value="P-loop_NTPase"/>
</dbReference>
<accession>A0A5C5UG80</accession>
<name>A0A5C5UG80_9CORY</name>
<gene>
    <name evidence="4" type="ORF">FRX94_07400</name>
</gene>